<protein>
    <submittedName>
        <fullName evidence="6">ABC transporter ATP-binding protein</fullName>
    </submittedName>
</protein>
<evidence type="ECO:0000256" key="3">
    <source>
        <dbReference type="ARBA" id="ARBA00022741"/>
    </source>
</evidence>
<dbReference type="Proteomes" id="UP001203212">
    <property type="component" value="Unassembled WGS sequence"/>
</dbReference>
<proteinExistence type="inferred from homology"/>
<dbReference type="EMBL" id="JAKILK010000002">
    <property type="protein sequence ID" value="MCL1116655.1"/>
    <property type="molecule type" value="Genomic_DNA"/>
</dbReference>
<evidence type="ECO:0000313" key="6">
    <source>
        <dbReference type="EMBL" id="MCL1116655.1"/>
    </source>
</evidence>
<name>A0ABT0KZ05_9GAMM</name>
<keyword evidence="2" id="KW-0813">Transport</keyword>
<organism evidence="6 7">
    <name type="scientific">Shewanella aestuarii</name>
    <dbReference type="NCBI Taxonomy" id="1028752"/>
    <lineage>
        <taxon>Bacteria</taxon>
        <taxon>Pseudomonadati</taxon>
        <taxon>Pseudomonadota</taxon>
        <taxon>Gammaproteobacteria</taxon>
        <taxon>Alteromonadales</taxon>
        <taxon>Shewanellaceae</taxon>
        <taxon>Shewanella</taxon>
    </lineage>
</organism>
<dbReference type="RefSeq" id="WP_188840227.1">
    <property type="nucleotide sequence ID" value="NZ_BMOT01000002.1"/>
</dbReference>
<dbReference type="Pfam" id="PF00005">
    <property type="entry name" value="ABC_tran"/>
    <property type="match status" value="1"/>
</dbReference>
<reference evidence="6 7" key="1">
    <citation type="submission" date="2022-01" db="EMBL/GenBank/DDBJ databases">
        <title>Whole genome-based taxonomy of the Shewanellaceae.</title>
        <authorList>
            <person name="Martin-Rodriguez A.J."/>
        </authorList>
    </citation>
    <scope>NUCLEOTIDE SEQUENCE [LARGE SCALE GENOMIC DNA]</scope>
    <source>
        <strain evidence="6 7">JCM 17801</strain>
    </source>
</reference>
<dbReference type="InterPro" id="IPR003593">
    <property type="entry name" value="AAA+_ATPase"/>
</dbReference>
<evidence type="ECO:0000313" key="7">
    <source>
        <dbReference type="Proteomes" id="UP001203212"/>
    </source>
</evidence>
<dbReference type="SMART" id="SM00382">
    <property type="entry name" value="AAA"/>
    <property type="match status" value="1"/>
</dbReference>
<dbReference type="InterPro" id="IPR003439">
    <property type="entry name" value="ABC_transporter-like_ATP-bd"/>
</dbReference>
<dbReference type="CDD" id="cd03255">
    <property type="entry name" value="ABC_MJ0796_LolCDE_FtsE"/>
    <property type="match status" value="1"/>
</dbReference>
<comment type="caution">
    <text evidence="6">The sequence shown here is derived from an EMBL/GenBank/DDBJ whole genome shotgun (WGS) entry which is preliminary data.</text>
</comment>
<dbReference type="PANTHER" id="PTHR42798:SF7">
    <property type="entry name" value="ALPHA-D-RIBOSE 1-METHYLPHOSPHONATE 5-TRIPHOSPHATE SYNTHASE SUBUNIT PHNL"/>
    <property type="match status" value="1"/>
</dbReference>
<evidence type="ECO:0000256" key="4">
    <source>
        <dbReference type="ARBA" id="ARBA00022840"/>
    </source>
</evidence>
<dbReference type="PROSITE" id="PS50893">
    <property type="entry name" value="ABC_TRANSPORTER_2"/>
    <property type="match status" value="1"/>
</dbReference>
<comment type="similarity">
    <text evidence="1">Belongs to the ABC transporter superfamily.</text>
</comment>
<dbReference type="GO" id="GO:0005524">
    <property type="term" value="F:ATP binding"/>
    <property type="evidence" value="ECO:0007669"/>
    <property type="project" value="UniProtKB-KW"/>
</dbReference>
<evidence type="ECO:0000256" key="1">
    <source>
        <dbReference type="ARBA" id="ARBA00005417"/>
    </source>
</evidence>
<dbReference type="SUPFAM" id="SSF52540">
    <property type="entry name" value="P-loop containing nucleoside triphosphate hydrolases"/>
    <property type="match status" value="1"/>
</dbReference>
<dbReference type="InterPro" id="IPR017911">
    <property type="entry name" value="MacB-like_ATP-bd"/>
</dbReference>
<sequence length="238" mass="26173">MSIIVALKNIKKGFKDGSTFHQVLDDVSLSLHQGQTVALTGPSGSGKSTLLNIIAGFEHLDSGQLLLSSATNNHVSTQLDDTSPWQDQHWSRFRRQSLGVVFQQFNLLTPLNVKDNISFSLSLNQQTWSPWCDELCAQLGIVELLSRPVETLSGGQQQRVAIARALAHKPKLLLADEPTGNLDEQAGMQVMALLTDLAKQANSCILMVTHSDQCAEFMQTRWHLQQGHIVETHAQALA</sequence>
<dbReference type="PROSITE" id="PS00211">
    <property type="entry name" value="ABC_TRANSPORTER_1"/>
    <property type="match status" value="1"/>
</dbReference>
<evidence type="ECO:0000259" key="5">
    <source>
        <dbReference type="PROSITE" id="PS50893"/>
    </source>
</evidence>
<dbReference type="PANTHER" id="PTHR42798">
    <property type="entry name" value="LIPOPROTEIN-RELEASING SYSTEM ATP-BINDING PROTEIN LOLD"/>
    <property type="match status" value="1"/>
</dbReference>
<evidence type="ECO:0000256" key="2">
    <source>
        <dbReference type="ARBA" id="ARBA00022448"/>
    </source>
</evidence>
<feature type="domain" description="ABC transporter" evidence="5">
    <location>
        <begin position="5"/>
        <end position="238"/>
    </location>
</feature>
<keyword evidence="3" id="KW-0547">Nucleotide-binding</keyword>
<gene>
    <name evidence="6" type="ORF">L2689_05255</name>
</gene>
<accession>A0ABT0KZ05</accession>
<keyword evidence="4 6" id="KW-0067">ATP-binding</keyword>
<dbReference type="InterPro" id="IPR027417">
    <property type="entry name" value="P-loop_NTPase"/>
</dbReference>
<keyword evidence="7" id="KW-1185">Reference proteome</keyword>
<dbReference type="Gene3D" id="3.40.50.300">
    <property type="entry name" value="P-loop containing nucleotide triphosphate hydrolases"/>
    <property type="match status" value="1"/>
</dbReference>
<dbReference type="InterPro" id="IPR017871">
    <property type="entry name" value="ABC_transporter-like_CS"/>
</dbReference>